<evidence type="ECO:0000259" key="3">
    <source>
        <dbReference type="SMART" id="SM00047"/>
    </source>
</evidence>
<dbReference type="PANTHER" id="PTHR33308:SF9">
    <property type="entry name" value="PEPTIDOGLYCAN HYDROLASE FLGJ"/>
    <property type="match status" value="1"/>
</dbReference>
<keyword evidence="2" id="KW-1133">Transmembrane helix</keyword>
<sequence>MKEINKIFKIKIIIILIIISIIGLKGNDKSLAAGNIKLVVDGKDITSKSMPIVRNGRTLVPVRFVSEELGATVTWNNDDRIVKIEKGNSTISLKIDSRLVQYIDKEEKYFLSDVAPVIIDGRTYTPLRLVSNALGIGIEWDGINSVVNINSNISSDFTPFFQESILIADNNISGKTELQLNLPNGAPKNAVEIKYLLMDPKTAKGKVIARGNDLGGKYIWLPNIKDNGKKVLVAAVYDNKGNFLSGDAIPVNMNIIPNVFLTGVENGQVVNENIVLNPNVNFVASYVKYEIVNLDKNKTNLTTELDPQGSYKWSPMVDDNGNYSVKVIAYDENNNAYPSEAINIKIEVPYILGFSGVKDGMIIDKPVNLSATRNFNVIETEYILRDPNTGVEEVLKKQGYGSYKWFPSPEYKGDKELLVRVKDTFGIIHQTKGVPVKLPGKPSLLIEGVGPKQVITSEVKLKALSNIGLNSVDYILINSTKGTKKTLASGQNPSIEYKFTPTKGELSYSHIKAVGVYNGKTIESEEIPIKIYLGQTYGPKPIVAKDKFLGVASNLAKESWGNTGMSAALQTAQAILETGWGQSVPVDKYTGKVSNNLFGIKGKGTAGSVISNTWEEYNGTKFRIDAEFRAYNNINESWLNHKELLLKGERYGIFRDVMHDSTQGAWALRRAGYATDSQYPIKLMNIIKQYKLYELDEIGI</sequence>
<dbReference type="AlphaFoldDB" id="A0A1M4UJR2"/>
<dbReference type="InterPro" id="IPR012854">
    <property type="entry name" value="Cu_amine_oxidase-like_N"/>
</dbReference>
<evidence type="ECO:0000313" key="5">
    <source>
        <dbReference type="Proteomes" id="UP000184114"/>
    </source>
</evidence>
<organism evidence="4 5">
    <name type="scientific">Tissierella praeacuta DSM 18095</name>
    <dbReference type="NCBI Taxonomy" id="1123404"/>
    <lineage>
        <taxon>Bacteria</taxon>
        <taxon>Bacillati</taxon>
        <taxon>Bacillota</taxon>
        <taxon>Tissierellia</taxon>
        <taxon>Tissierellales</taxon>
        <taxon>Tissierellaceae</taxon>
        <taxon>Tissierella</taxon>
    </lineage>
</organism>
<keyword evidence="2" id="KW-0472">Membrane</keyword>
<dbReference type="InterPro" id="IPR002901">
    <property type="entry name" value="MGlyc_endo_b_GlcNAc-like_dom"/>
</dbReference>
<evidence type="ECO:0000256" key="1">
    <source>
        <dbReference type="ARBA" id="ARBA00022801"/>
    </source>
</evidence>
<dbReference type="InterPro" id="IPR051056">
    <property type="entry name" value="Glycosyl_Hydrolase_73"/>
</dbReference>
<keyword evidence="2" id="KW-0812">Transmembrane</keyword>
<gene>
    <name evidence="4" type="ORF">SAMN02745784_01125</name>
</gene>
<dbReference type="InterPro" id="IPR036582">
    <property type="entry name" value="Mao_N_sf"/>
</dbReference>
<dbReference type="PANTHER" id="PTHR33308">
    <property type="entry name" value="PEPTIDOGLYCAN HYDROLASE FLGJ"/>
    <property type="match status" value="1"/>
</dbReference>
<dbReference type="Pfam" id="PF07833">
    <property type="entry name" value="Cu_amine_oxidN1"/>
    <property type="match status" value="1"/>
</dbReference>
<dbReference type="GO" id="GO:0004040">
    <property type="term" value="F:amidase activity"/>
    <property type="evidence" value="ECO:0007669"/>
    <property type="project" value="InterPro"/>
</dbReference>
<accession>A0A1M4UJR2</accession>
<dbReference type="Gene3D" id="3.30.457.10">
    <property type="entry name" value="Copper amine oxidase-like, N-terminal domain"/>
    <property type="match status" value="1"/>
</dbReference>
<dbReference type="InterPro" id="IPR013783">
    <property type="entry name" value="Ig-like_fold"/>
</dbReference>
<dbReference type="Pfam" id="PF01832">
    <property type="entry name" value="Glucosaminidase"/>
    <property type="match status" value="1"/>
</dbReference>
<keyword evidence="1 4" id="KW-0378">Hydrolase</keyword>
<protein>
    <submittedName>
        <fullName evidence="4">Flagellum-specific peptidoglycan hydrolase FlgJ</fullName>
    </submittedName>
</protein>
<dbReference type="Gene3D" id="1.10.530.10">
    <property type="match status" value="1"/>
</dbReference>
<dbReference type="Gene3D" id="2.60.40.10">
    <property type="entry name" value="Immunoglobulins"/>
    <property type="match status" value="1"/>
</dbReference>
<dbReference type="SUPFAM" id="SSF55383">
    <property type="entry name" value="Copper amine oxidase, domain N"/>
    <property type="match status" value="1"/>
</dbReference>
<evidence type="ECO:0000313" key="4">
    <source>
        <dbReference type="EMBL" id="SHE56905.1"/>
    </source>
</evidence>
<dbReference type="Gene3D" id="4.10.80.30">
    <property type="entry name" value="DNA polymerase, domain 6"/>
    <property type="match status" value="1"/>
</dbReference>
<proteinExistence type="predicted"/>
<feature type="domain" description="Mannosyl-glycoprotein endo-beta-N-acetylglucosamidase-like" evidence="3">
    <location>
        <begin position="539"/>
        <end position="696"/>
    </location>
</feature>
<name>A0A1M4UJR2_9FIRM</name>
<dbReference type="EMBL" id="FQTY01000003">
    <property type="protein sequence ID" value="SHE56905.1"/>
    <property type="molecule type" value="Genomic_DNA"/>
</dbReference>
<reference evidence="5" key="1">
    <citation type="submission" date="2016-11" db="EMBL/GenBank/DDBJ databases">
        <authorList>
            <person name="Varghese N."/>
            <person name="Submissions S."/>
        </authorList>
    </citation>
    <scope>NUCLEOTIDE SEQUENCE [LARGE SCALE GENOMIC DNA]</scope>
    <source>
        <strain evidence="5">DSM 18095</strain>
    </source>
</reference>
<keyword evidence="5" id="KW-1185">Reference proteome</keyword>
<dbReference type="SMART" id="SM00047">
    <property type="entry name" value="LYZ2"/>
    <property type="match status" value="1"/>
</dbReference>
<evidence type="ECO:0000256" key="2">
    <source>
        <dbReference type="SAM" id="Phobius"/>
    </source>
</evidence>
<feature type="transmembrane region" description="Helical" evidence="2">
    <location>
        <begin position="7"/>
        <end position="24"/>
    </location>
</feature>
<dbReference type="STRING" id="1123404.SAMN02745784_01125"/>
<dbReference type="Proteomes" id="UP000184114">
    <property type="component" value="Unassembled WGS sequence"/>
</dbReference>